<dbReference type="InterPro" id="IPR007838">
    <property type="entry name" value="Cell_div_ZapA-like"/>
</dbReference>
<dbReference type="RefSeq" id="WP_092737039.1">
    <property type="nucleotide sequence ID" value="NZ_FNAS01000012.1"/>
</dbReference>
<dbReference type="Pfam" id="PF05164">
    <property type="entry name" value="ZapA"/>
    <property type="match status" value="1"/>
</dbReference>
<protein>
    <submittedName>
        <fullName evidence="1">Cell division protein ZapA</fullName>
    </submittedName>
</protein>
<dbReference type="Proteomes" id="UP000198517">
    <property type="component" value="Unassembled WGS sequence"/>
</dbReference>
<proteinExistence type="predicted"/>
<keyword evidence="1" id="KW-0131">Cell cycle</keyword>
<reference evidence="1 2" key="1">
    <citation type="submission" date="2016-10" db="EMBL/GenBank/DDBJ databases">
        <authorList>
            <person name="de Groot N.N."/>
        </authorList>
    </citation>
    <scope>NUCLEOTIDE SEQUENCE [LARGE SCALE GENOMIC DNA]</scope>
    <source>
        <strain evidence="1 2">DSM 24015</strain>
    </source>
</reference>
<evidence type="ECO:0000313" key="1">
    <source>
        <dbReference type="EMBL" id="SDE54493.1"/>
    </source>
</evidence>
<keyword evidence="1" id="KW-0132">Cell division</keyword>
<dbReference type="STRING" id="1071918.SAMN05421544_11241"/>
<name>A0A1G7DSM0_9FLAO</name>
<organism evidence="1 2">
    <name type="scientific">Riemerella columbipharyngis</name>
    <dbReference type="NCBI Taxonomy" id="1071918"/>
    <lineage>
        <taxon>Bacteria</taxon>
        <taxon>Pseudomonadati</taxon>
        <taxon>Bacteroidota</taxon>
        <taxon>Flavobacteriia</taxon>
        <taxon>Flavobacteriales</taxon>
        <taxon>Weeksellaceae</taxon>
        <taxon>Riemerella</taxon>
    </lineage>
</organism>
<dbReference type="SUPFAM" id="SSF102829">
    <property type="entry name" value="Cell division protein ZapA-like"/>
    <property type="match status" value="1"/>
</dbReference>
<dbReference type="InterPro" id="IPR036192">
    <property type="entry name" value="Cell_div_ZapA-like_sf"/>
</dbReference>
<dbReference type="Gene3D" id="3.30.160.880">
    <property type="entry name" value="Cell division protein ZapA protomer, N-terminal domain"/>
    <property type="match status" value="1"/>
</dbReference>
<keyword evidence="2" id="KW-1185">Reference proteome</keyword>
<dbReference type="GO" id="GO:0051301">
    <property type="term" value="P:cell division"/>
    <property type="evidence" value="ECO:0007669"/>
    <property type="project" value="UniProtKB-KW"/>
</dbReference>
<dbReference type="InterPro" id="IPR042233">
    <property type="entry name" value="Cell_div_ZapA_N"/>
</dbReference>
<evidence type="ECO:0000313" key="2">
    <source>
        <dbReference type="Proteomes" id="UP000198517"/>
    </source>
</evidence>
<gene>
    <name evidence="1" type="ORF">SAMN05421544_11241</name>
</gene>
<dbReference type="EMBL" id="FNAS01000012">
    <property type="protein sequence ID" value="SDE54493.1"/>
    <property type="molecule type" value="Genomic_DNA"/>
</dbReference>
<dbReference type="AlphaFoldDB" id="A0A1G7DSM0"/>
<sequence length="92" mass="10428">MIKRNINVQIGGRSYPLSVPSDEEETLRKVAKQIDEMIKNFEANFELKDKQDALAMCALRLGANAELTRKGGEENIKNICNQVTYLSQLLEE</sequence>
<dbReference type="OrthoDB" id="1495773at2"/>
<accession>A0A1G7DSM0</accession>